<proteinExistence type="inferred from homology"/>
<keyword evidence="7" id="KW-0472">Membrane</keyword>
<keyword evidence="5" id="KW-1133">Transmembrane helix</keyword>
<keyword evidence="6 8" id="KW-0406">Ion transport</keyword>
<organism evidence="9 10">
    <name type="scientific">Eumeta variegata</name>
    <name type="common">Bagworm moth</name>
    <name type="synonym">Eumeta japonica</name>
    <dbReference type="NCBI Taxonomy" id="151549"/>
    <lineage>
        <taxon>Eukaryota</taxon>
        <taxon>Metazoa</taxon>
        <taxon>Ecdysozoa</taxon>
        <taxon>Arthropoda</taxon>
        <taxon>Hexapoda</taxon>
        <taxon>Insecta</taxon>
        <taxon>Pterygota</taxon>
        <taxon>Neoptera</taxon>
        <taxon>Endopterygota</taxon>
        <taxon>Lepidoptera</taxon>
        <taxon>Glossata</taxon>
        <taxon>Ditrysia</taxon>
        <taxon>Tineoidea</taxon>
        <taxon>Psychidae</taxon>
        <taxon>Oiketicinae</taxon>
        <taxon>Eumeta</taxon>
    </lineage>
</organism>
<evidence type="ECO:0000256" key="3">
    <source>
        <dbReference type="ARBA" id="ARBA00022448"/>
    </source>
</evidence>
<comment type="function">
    <text evidence="8">Essential component of the vacuolar proton pump (V-ATPase), a multimeric enzyme that catalyzes the translocation of protons across the membranes. Required for assembly and activity of the V-ATPase.</text>
</comment>
<evidence type="ECO:0000256" key="5">
    <source>
        <dbReference type="ARBA" id="ARBA00022989"/>
    </source>
</evidence>
<keyword evidence="8" id="KW-0375">Hydrogen ion transport</keyword>
<dbReference type="Pfam" id="PF01496">
    <property type="entry name" value="V_ATPase_I"/>
    <property type="match status" value="1"/>
</dbReference>
<comment type="caution">
    <text evidence="9">The sequence shown here is derived from an EMBL/GenBank/DDBJ whole genome shotgun (WGS) entry which is preliminary data.</text>
</comment>
<dbReference type="InterPro" id="IPR002490">
    <property type="entry name" value="V-ATPase_116kDa_su"/>
</dbReference>
<evidence type="ECO:0000256" key="4">
    <source>
        <dbReference type="ARBA" id="ARBA00022692"/>
    </source>
</evidence>
<dbReference type="EMBL" id="BGZK01001888">
    <property type="protein sequence ID" value="GBP87832.1"/>
    <property type="molecule type" value="Genomic_DNA"/>
</dbReference>
<evidence type="ECO:0000256" key="1">
    <source>
        <dbReference type="ARBA" id="ARBA00004141"/>
    </source>
</evidence>
<dbReference type="GO" id="GO:0005886">
    <property type="term" value="C:plasma membrane"/>
    <property type="evidence" value="ECO:0007669"/>
    <property type="project" value="TreeGrafter"/>
</dbReference>
<protein>
    <recommendedName>
        <fullName evidence="8">V-type proton ATPase subunit a</fullName>
    </recommendedName>
</protein>
<dbReference type="GO" id="GO:0007035">
    <property type="term" value="P:vacuolar acidification"/>
    <property type="evidence" value="ECO:0007669"/>
    <property type="project" value="TreeGrafter"/>
</dbReference>
<dbReference type="GO" id="GO:0051117">
    <property type="term" value="F:ATPase binding"/>
    <property type="evidence" value="ECO:0007669"/>
    <property type="project" value="TreeGrafter"/>
</dbReference>
<dbReference type="AlphaFoldDB" id="A0A4C1ZKK7"/>
<gene>
    <name evidence="9" type="ORF">EVAR_65681_1</name>
</gene>
<dbReference type="GO" id="GO:0016471">
    <property type="term" value="C:vacuolar proton-transporting V-type ATPase complex"/>
    <property type="evidence" value="ECO:0007669"/>
    <property type="project" value="TreeGrafter"/>
</dbReference>
<dbReference type="PANTHER" id="PTHR11629">
    <property type="entry name" value="VACUOLAR PROTON ATPASES"/>
    <property type="match status" value="1"/>
</dbReference>
<evidence type="ECO:0000313" key="9">
    <source>
        <dbReference type="EMBL" id="GBP87832.1"/>
    </source>
</evidence>
<dbReference type="STRING" id="151549.A0A4C1ZKK7"/>
<evidence type="ECO:0000313" key="10">
    <source>
        <dbReference type="Proteomes" id="UP000299102"/>
    </source>
</evidence>
<keyword evidence="10" id="KW-1185">Reference proteome</keyword>
<dbReference type="PANTHER" id="PTHR11629:SF61">
    <property type="entry name" value="V-TYPE PROTON ATPASE SUBUNIT A"/>
    <property type="match status" value="1"/>
</dbReference>
<comment type="similarity">
    <text evidence="2 8">Belongs to the V-ATPase 116 kDa subunit family.</text>
</comment>
<evidence type="ECO:0000256" key="2">
    <source>
        <dbReference type="ARBA" id="ARBA00009904"/>
    </source>
</evidence>
<accession>A0A4C1ZKK7</accession>
<evidence type="ECO:0000256" key="6">
    <source>
        <dbReference type="ARBA" id="ARBA00023065"/>
    </source>
</evidence>
<dbReference type="GO" id="GO:0046961">
    <property type="term" value="F:proton-transporting ATPase activity, rotational mechanism"/>
    <property type="evidence" value="ECO:0007669"/>
    <property type="project" value="InterPro"/>
</dbReference>
<keyword evidence="4" id="KW-0812">Transmembrane</keyword>
<name>A0A4C1ZKK7_EUMVA</name>
<keyword evidence="3 8" id="KW-0813">Transport</keyword>
<comment type="subcellular location">
    <subcellularLocation>
        <location evidence="1">Membrane</location>
        <topology evidence="1">Multi-pass membrane protein</topology>
    </subcellularLocation>
</comment>
<evidence type="ECO:0000256" key="7">
    <source>
        <dbReference type="ARBA" id="ARBA00023136"/>
    </source>
</evidence>
<dbReference type="OrthoDB" id="10264220at2759"/>
<sequence>MGDMFRSKAMTFCDIFLQPEAAYDILAELGEMSNVQFIDSNPELSAFQRMYVTEVRRCEEMERKLRFMHSEMVKDKIHTPKNFKIPRAPHPRDMAIYEIGPLIGDVELNRGNLLRIYGNERRAGVLKLYSGVIRRDKSYAFETMMWRVSRGNIFLRLAENDELLENAETLVTSFGENQANSELTILQAVWAYTSLGTEMHNIR</sequence>
<evidence type="ECO:0000256" key="8">
    <source>
        <dbReference type="RuleBase" id="RU361189"/>
    </source>
</evidence>
<dbReference type="Proteomes" id="UP000299102">
    <property type="component" value="Unassembled WGS sequence"/>
</dbReference>
<reference evidence="9 10" key="1">
    <citation type="journal article" date="2019" name="Commun. Biol.">
        <title>The bagworm genome reveals a unique fibroin gene that provides high tensile strength.</title>
        <authorList>
            <person name="Kono N."/>
            <person name="Nakamura H."/>
            <person name="Ohtoshi R."/>
            <person name="Tomita M."/>
            <person name="Numata K."/>
            <person name="Arakawa K."/>
        </authorList>
    </citation>
    <scope>NUCLEOTIDE SEQUENCE [LARGE SCALE GENOMIC DNA]</scope>
</reference>
<dbReference type="GO" id="GO:0033179">
    <property type="term" value="C:proton-transporting V-type ATPase, V0 domain"/>
    <property type="evidence" value="ECO:0007669"/>
    <property type="project" value="InterPro"/>
</dbReference>